<feature type="non-terminal residue" evidence="8">
    <location>
        <position position="265"/>
    </location>
</feature>
<name>A0A1Y3AQI4_EURMA</name>
<dbReference type="Proteomes" id="UP000194236">
    <property type="component" value="Unassembled WGS sequence"/>
</dbReference>
<evidence type="ECO:0000256" key="3">
    <source>
        <dbReference type="ARBA" id="ARBA00022793"/>
    </source>
</evidence>
<dbReference type="OrthoDB" id="392571at2759"/>
<dbReference type="InterPro" id="IPR015421">
    <property type="entry name" value="PyrdxlP-dep_Trfase_major"/>
</dbReference>
<dbReference type="Gene3D" id="3.40.640.10">
    <property type="entry name" value="Type I PLP-dependent aspartate aminotransferase-like (Major domain)"/>
    <property type="match status" value="1"/>
</dbReference>
<dbReference type="Gene3D" id="3.90.1150.170">
    <property type="match status" value="1"/>
</dbReference>
<evidence type="ECO:0000256" key="2">
    <source>
        <dbReference type="ARBA" id="ARBA00009533"/>
    </source>
</evidence>
<reference evidence="8 9" key="1">
    <citation type="submission" date="2017-03" db="EMBL/GenBank/DDBJ databases">
        <title>Genome Survey of Euroglyphus maynei.</title>
        <authorList>
            <person name="Arlian L.G."/>
            <person name="Morgan M.S."/>
            <person name="Rider S.D."/>
        </authorList>
    </citation>
    <scope>NUCLEOTIDE SEQUENCE [LARGE SCALE GENOMIC DNA]</scope>
    <source>
        <strain evidence="8">Arlian Lab</strain>
        <tissue evidence="8">Whole body</tissue>
    </source>
</reference>
<dbReference type="PANTHER" id="PTHR45677">
    <property type="entry name" value="GLUTAMATE DECARBOXYLASE-RELATED"/>
    <property type="match status" value="1"/>
</dbReference>
<evidence type="ECO:0000256" key="7">
    <source>
        <dbReference type="RuleBase" id="RU000382"/>
    </source>
</evidence>
<evidence type="ECO:0000256" key="5">
    <source>
        <dbReference type="ARBA" id="ARBA00023239"/>
    </source>
</evidence>
<dbReference type="Pfam" id="PF00282">
    <property type="entry name" value="Pyridoxal_deC"/>
    <property type="match status" value="2"/>
</dbReference>
<evidence type="ECO:0000256" key="6">
    <source>
        <dbReference type="PIRSR" id="PIRSR602129-50"/>
    </source>
</evidence>
<comment type="cofactor">
    <cofactor evidence="1 6 7">
        <name>pyridoxal 5'-phosphate</name>
        <dbReference type="ChEBI" id="CHEBI:597326"/>
    </cofactor>
</comment>
<dbReference type="SUPFAM" id="SSF53383">
    <property type="entry name" value="PLP-dependent transferases"/>
    <property type="match status" value="1"/>
</dbReference>
<protein>
    <recommendedName>
        <fullName evidence="10">Glutamate decarboxylase-like protein</fullName>
    </recommendedName>
</protein>
<comment type="caution">
    <text evidence="8">The sequence shown here is derived from an EMBL/GenBank/DDBJ whole genome shotgun (WGS) entry which is preliminary data.</text>
</comment>
<dbReference type="AlphaFoldDB" id="A0A1Y3AQI4"/>
<keyword evidence="5 7" id="KW-0456">Lyase</keyword>
<keyword evidence="9" id="KW-1185">Reference proteome</keyword>
<accession>A0A1Y3AQI4</accession>
<dbReference type="InterPro" id="IPR015424">
    <property type="entry name" value="PyrdxlP-dep_Trfase"/>
</dbReference>
<dbReference type="GO" id="GO:0030170">
    <property type="term" value="F:pyridoxal phosphate binding"/>
    <property type="evidence" value="ECO:0007669"/>
    <property type="project" value="InterPro"/>
</dbReference>
<dbReference type="InterPro" id="IPR002129">
    <property type="entry name" value="PyrdxlP-dep_de-COase"/>
</dbReference>
<evidence type="ECO:0008006" key="10">
    <source>
        <dbReference type="Google" id="ProtNLM"/>
    </source>
</evidence>
<keyword evidence="4 6" id="KW-0663">Pyridoxal phosphate</keyword>
<dbReference type="PANTHER" id="PTHR45677:SF10">
    <property type="entry name" value="GLUTAMATE DECARBOXYLASE"/>
    <property type="match status" value="1"/>
</dbReference>
<evidence type="ECO:0000256" key="4">
    <source>
        <dbReference type="ARBA" id="ARBA00022898"/>
    </source>
</evidence>
<dbReference type="GO" id="GO:0005737">
    <property type="term" value="C:cytoplasm"/>
    <property type="evidence" value="ECO:0007669"/>
    <property type="project" value="TreeGrafter"/>
</dbReference>
<comment type="similarity">
    <text evidence="2 7">Belongs to the group II decarboxylase family.</text>
</comment>
<dbReference type="GO" id="GO:0009449">
    <property type="term" value="P:gamma-aminobutyric acid biosynthetic process"/>
    <property type="evidence" value="ECO:0007669"/>
    <property type="project" value="TreeGrafter"/>
</dbReference>
<evidence type="ECO:0000313" key="9">
    <source>
        <dbReference type="Proteomes" id="UP000194236"/>
    </source>
</evidence>
<feature type="modified residue" description="N6-(pyridoxal phosphate)lysine" evidence="6">
    <location>
        <position position="172"/>
    </location>
</feature>
<proteinExistence type="inferred from homology"/>
<evidence type="ECO:0000313" key="8">
    <source>
        <dbReference type="EMBL" id="OTF70722.1"/>
    </source>
</evidence>
<dbReference type="PROSITE" id="PS00392">
    <property type="entry name" value="DDC_GAD_HDC_YDC"/>
    <property type="match status" value="1"/>
</dbReference>
<evidence type="ECO:0000256" key="1">
    <source>
        <dbReference type="ARBA" id="ARBA00001933"/>
    </source>
</evidence>
<sequence length="265" mass="30326">MRHIIGFYDGDSILAPGGAISNLYAVIASRQKMFPEYKSKGLRALPQQLVLFTSEHSHYSIKSAGSVCGFGTDNVIEVPCDERGKMIPSELERLVKEQYEMGNRPYFVNCTCGTTVLGAFDPINPIADICEKYNLWLHVDAAWGGGLLLSSKQRYKLDGIERAQSVTWNPHKLMGTLLQCSTIHFKQDVCDLRFYINFFQFHQLNCFVQGLLMETNQMCADYLFQQDKHYDISYDTGDKVIQCGRHNDIFKLWIMWRSKGDKGYE</sequence>
<dbReference type="InterPro" id="IPR021115">
    <property type="entry name" value="Pyridoxal-P_BS"/>
</dbReference>
<organism evidence="8 9">
    <name type="scientific">Euroglyphus maynei</name>
    <name type="common">Mayne's house dust mite</name>
    <dbReference type="NCBI Taxonomy" id="6958"/>
    <lineage>
        <taxon>Eukaryota</taxon>
        <taxon>Metazoa</taxon>
        <taxon>Ecdysozoa</taxon>
        <taxon>Arthropoda</taxon>
        <taxon>Chelicerata</taxon>
        <taxon>Arachnida</taxon>
        <taxon>Acari</taxon>
        <taxon>Acariformes</taxon>
        <taxon>Sarcoptiformes</taxon>
        <taxon>Astigmata</taxon>
        <taxon>Psoroptidia</taxon>
        <taxon>Analgoidea</taxon>
        <taxon>Pyroglyphidae</taxon>
        <taxon>Pyroglyphinae</taxon>
        <taxon>Euroglyphus</taxon>
    </lineage>
</organism>
<keyword evidence="3" id="KW-0210">Decarboxylase</keyword>
<dbReference type="EMBL" id="MUJZ01064305">
    <property type="protein sequence ID" value="OTF70722.1"/>
    <property type="molecule type" value="Genomic_DNA"/>
</dbReference>
<gene>
    <name evidence="8" type="ORF">BLA29_005993</name>
</gene>
<dbReference type="GO" id="GO:0004351">
    <property type="term" value="F:glutamate decarboxylase activity"/>
    <property type="evidence" value="ECO:0007669"/>
    <property type="project" value="TreeGrafter"/>
</dbReference>